<keyword evidence="1" id="KW-0813">Transport</keyword>
<evidence type="ECO:0000256" key="3">
    <source>
        <dbReference type="ARBA" id="ARBA00022982"/>
    </source>
</evidence>
<dbReference type="PROSITE" id="PS50903">
    <property type="entry name" value="RUBREDOXIN_LIKE"/>
    <property type="match status" value="1"/>
</dbReference>
<evidence type="ECO:0000313" key="7">
    <source>
        <dbReference type="Proteomes" id="UP000664545"/>
    </source>
</evidence>
<dbReference type="Pfam" id="PF00301">
    <property type="entry name" value="Rubredoxin"/>
    <property type="match status" value="1"/>
</dbReference>
<feature type="domain" description="Rubredoxin-like" evidence="5">
    <location>
        <begin position="2"/>
        <end position="40"/>
    </location>
</feature>
<keyword evidence="3" id="KW-0249">Electron transport</keyword>
<comment type="caution">
    <text evidence="6">The sequence shown here is derived from an EMBL/GenBank/DDBJ whole genome shotgun (WGS) entry which is preliminary data.</text>
</comment>
<protein>
    <submittedName>
        <fullName evidence="6">Rubredoxin</fullName>
    </submittedName>
</protein>
<evidence type="ECO:0000256" key="4">
    <source>
        <dbReference type="ARBA" id="ARBA00023004"/>
    </source>
</evidence>
<dbReference type="AlphaFoldDB" id="A0A939D7V4"/>
<keyword evidence="7" id="KW-1185">Reference proteome</keyword>
<dbReference type="RefSeq" id="WP_206581162.1">
    <property type="nucleotide sequence ID" value="NZ_JAFJZZ010000001.1"/>
</dbReference>
<dbReference type="GO" id="GO:0005506">
    <property type="term" value="F:iron ion binding"/>
    <property type="evidence" value="ECO:0007669"/>
    <property type="project" value="InterPro"/>
</dbReference>
<evidence type="ECO:0000313" key="6">
    <source>
        <dbReference type="EMBL" id="MBN7772353.1"/>
    </source>
</evidence>
<evidence type="ECO:0000256" key="1">
    <source>
        <dbReference type="ARBA" id="ARBA00022448"/>
    </source>
</evidence>
<keyword evidence="2" id="KW-0479">Metal-binding</keyword>
<organism evidence="6 7">
    <name type="scientific">Clostridium aminobutyricum</name>
    <dbReference type="NCBI Taxonomy" id="33953"/>
    <lineage>
        <taxon>Bacteria</taxon>
        <taxon>Bacillati</taxon>
        <taxon>Bacillota</taxon>
        <taxon>Clostridia</taxon>
        <taxon>Eubacteriales</taxon>
        <taxon>Clostridiaceae</taxon>
        <taxon>Clostridium</taxon>
    </lineage>
</organism>
<evidence type="ECO:0000259" key="5">
    <source>
        <dbReference type="PROSITE" id="PS50903"/>
    </source>
</evidence>
<dbReference type="EMBL" id="JAFJZZ010000001">
    <property type="protein sequence ID" value="MBN7772353.1"/>
    <property type="molecule type" value="Genomic_DNA"/>
</dbReference>
<dbReference type="Gene3D" id="2.20.28.10">
    <property type="match status" value="1"/>
</dbReference>
<accession>A0A939D7V4</accession>
<sequence length="41" mass="4771">MKYVCQICEYEYDGDVPFEELPEDYECPVCGAGKDQFEAQE</sequence>
<reference evidence="6" key="1">
    <citation type="submission" date="2021-02" db="EMBL/GenBank/DDBJ databases">
        <title>Abyssanaerobacter marinus gen.nov., sp., nov, anaerobic bacterium isolated from the Onnuri vent field of Indian Ocean and suggestion of Mogibacteriaceae fam. nov., and proposal of reclassification of ambiguous this family's genus member.</title>
        <authorList>
            <person name="Kim Y.J."/>
            <person name="Yang J.-A."/>
        </authorList>
    </citation>
    <scope>NUCLEOTIDE SEQUENCE</scope>
    <source>
        <strain evidence="6">DSM 2634</strain>
    </source>
</reference>
<dbReference type="SUPFAM" id="SSF57802">
    <property type="entry name" value="Rubredoxin-like"/>
    <property type="match status" value="1"/>
</dbReference>
<dbReference type="InterPro" id="IPR024935">
    <property type="entry name" value="Rubredoxin_dom"/>
</dbReference>
<name>A0A939D7V4_CLOAM</name>
<dbReference type="Proteomes" id="UP000664545">
    <property type="component" value="Unassembled WGS sequence"/>
</dbReference>
<keyword evidence="4" id="KW-0408">Iron</keyword>
<gene>
    <name evidence="6" type="ORF">JYB65_03165</name>
</gene>
<dbReference type="InterPro" id="IPR024934">
    <property type="entry name" value="Rubredoxin-like_dom"/>
</dbReference>
<proteinExistence type="predicted"/>
<evidence type="ECO:0000256" key="2">
    <source>
        <dbReference type="ARBA" id="ARBA00022723"/>
    </source>
</evidence>